<dbReference type="InterPro" id="IPR011935">
    <property type="entry name" value="CHP02231"/>
</dbReference>
<reference evidence="5 6" key="1">
    <citation type="submission" date="2016-06" db="EMBL/GenBank/DDBJ databases">
        <title>Three novel species with peptidoglycan cell walls form the new genus Lacunisphaera gen. nov. in the family Opitutaceae of the verrucomicrobial subdivision 4.</title>
        <authorList>
            <person name="Rast P."/>
            <person name="Gloeckner I."/>
            <person name="Jogler M."/>
            <person name="Boedeker C."/>
            <person name="Jeske O."/>
            <person name="Wiegand S."/>
            <person name="Reinhardt R."/>
            <person name="Schumann P."/>
            <person name="Rohde M."/>
            <person name="Spring S."/>
            <person name="Gloeckner F.O."/>
            <person name="Jogler C."/>
        </authorList>
    </citation>
    <scope>NUCLEOTIDE SEQUENCE [LARGE SCALE GENOMIC DNA]</scope>
    <source>
        <strain evidence="5 6">IG16b</strain>
    </source>
</reference>
<feature type="chain" id="PRO_5009105109" description="Mucoidy inhibitor MuiA family protein" evidence="2">
    <location>
        <begin position="22"/>
        <end position="562"/>
    </location>
</feature>
<dbReference type="PANTHER" id="PTHR31005">
    <property type="entry name" value="DUF4139 DOMAIN-CONTAINING PROTEIN"/>
    <property type="match status" value="1"/>
</dbReference>
<keyword evidence="1" id="KW-0175">Coiled coil</keyword>
<organism evidence="5 6">
    <name type="scientific">Lacunisphaera limnophila</name>
    <dbReference type="NCBI Taxonomy" id="1838286"/>
    <lineage>
        <taxon>Bacteria</taxon>
        <taxon>Pseudomonadati</taxon>
        <taxon>Verrucomicrobiota</taxon>
        <taxon>Opitutia</taxon>
        <taxon>Opitutales</taxon>
        <taxon>Opitutaceae</taxon>
        <taxon>Lacunisphaera</taxon>
    </lineage>
</organism>
<sequence>MKTSRLLLSLCLLSSGLRLSAAPASPETGRAVDSRISAVTVYQDRAVVTRTATAQLTPGTVELVFSNLPQALNEQSLQVSGTGTAQATILDVSTRQTYVDYTPDARVKELEDQLRSLGKQMRGLDDRHNLLNASAASLDRMETALFAPPTKDVPRPELNQFTTALAYLSEQKAKITTDRATLDEQREELQNRTNTVQNQLNELRGAGGRAFKTVTVRVAAAQAGSLDVSLAYTVPGASWVPGYDARVASSERLVQLDYFGLVRQSTGEDWQDVALTLSTARPSLGGAAPVLNVWQLDIYNPIALREQAERSRRDEQRMAKMASAPSAVNMQTLTSNAGGMAEEMQDAAFATATLEAGATSASFKIAVSTSIPSDNSPQKVPVTTASLKAVPEYLTVPKRQAAAFLTSKVVNSSEFPLLAGAMNVFLDGTFVATSALRTVMSGEKFDLALGVDDGIAIKHKRVTKFTEDTGLTNSGKRITYEYLITVQNNKKTSERVIVADQVPLSRNEKIVVKLLSPDAKEVKPTDEGTLKWTLDLKPGEKRELTVKFTIEHDNDVNVAGLE</sequence>
<dbReference type="PANTHER" id="PTHR31005:SF8">
    <property type="entry name" value="DUF4139 DOMAIN-CONTAINING PROTEIN"/>
    <property type="match status" value="1"/>
</dbReference>
<dbReference type="OrthoDB" id="9777444at2"/>
<dbReference type="KEGG" id="obg:Verru16b_01228"/>
<feature type="domain" description="DUF4140" evidence="4">
    <location>
        <begin position="39"/>
        <end position="137"/>
    </location>
</feature>
<gene>
    <name evidence="5" type="ORF">Verru16b_01228</name>
</gene>
<name>A0A1D8ATF5_9BACT</name>
<accession>A0A1D8ATF5</accession>
<dbReference type="InterPro" id="IPR025554">
    <property type="entry name" value="DUF4140"/>
</dbReference>
<proteinExistence type="predicted"/>
<protein>
    <recommendedName>
        <fullName evidence="7">Mucoidy inhibitor MuiA family protein</fullName>
    </recommendedName>
</protein>
<feature type="signal peptide" evidence="2">
    <location>
        <begin position="1"/>
        <end position="21"/>
    </location>
</feature>
<dbReference type="Pfam" id="PF13598">
    <property type="entry name" value="DUF4139"/>
    <property type="match status" value="1"/>
</dbReference>
<dbReference type="NCBIfam" id="TIGR02231">
    <property type="entry name" value="mucoidy inhibitor MuiA family protein"/>
    <property type="match status" value="1"/>
</dbReference>
<evidence type="ECO:0008006" key="7">
    <source>
        <dbReference type="Google" id="ProtNLM"/>
    </source>
</evidence>
<dbReference type="PATRIC" id="fig|1838286.3.peg.1236"/>
<feature type="coiled-coil region" evidence="1">
    <location>
        <begin position="172"/>
        <end position="206"/>
    </location>
</feature>
<dbReference type="InterPro" id="IPR037291">
    <property type="entry name" value="DUF4139"/>
</dbReference>
<evidence type="ECO:0000259" key="4">
    <source>
        <dbReference type="Pfam" id="PF13600"/>
    </source>
</evidence>
<keyword evidence="6" id="KW-1185">Reference proteome</keyword>
<dbReference type="Pfam" id="PF13600">
    <property type="entry name" value="DUF4140"/>
    <property type="match status" value="1"/>
</dbReference>
<evidence type="ECO:0000313" key="5">
    <source>
        <dbReference type="EMBL" id="AOS44167.1"/>
    </source>
</evidence>
<dbReference type="EMBL" id="CP016094">
    <property type="protein sequence ID" value="AOS44167.1"/>
    <property type="molecule type" value="Genomic_DNA"/>
</dbReference>
<dbReference type="Proteomes" id="UP000095228">
    <property type="component" value="Chromosome"/>
</dbReference>
<feature type="domain" description="DUF4139" evidence="3">
    <location>
        <begin position="228"/>
        <end position="552"/>
    </location>
</feature>
<dbReference type="AlphaFoldDB" id="A0A1D8ATF5"/>
<evidence type="ECO:0000256" key="1">
    <source>
        <dbReference type="SAM" id="Coils"/>
    </source>
</evidence>
<evidence type="ECO:0000313" key="6">
    <source>
        <dbReference type="Proteomes" id="UP000095228"/>
    </source>
</evidence>
<dbReference type="STRING" id="1838286.Verru16b_01228"/>
<evidence type="ECO:0000259" key="3">
    <source>
        <dbReference type="Pfam" id="PF13598"/>
    </source>
</evidence>
<keyword evidence="2" id="KW-0732">Signal</keyword>
<evidence type="ECO:0000256" key="2">
    <source>
        <dbReference type="SAM" id="SignalP"/>
    </source>
</evidence>
<dbReference type="RefSeq" id="WP_069961451.1">
    <property type="nucleotide sequence ID" value="NZ_CP016094.1"/>
</dbReference>